<gene>
    <name evidence="1" type="ordered locus">BAD_1234</name>
</gene>
<dbReference type="Proteomes" id="UP000008702">
    <property type="component" value="Chromosome"/>
</dbReference>
<dbReference type="HOGENOM" id="CLU_2300231_0_0_11"/>
<evidence type="ECO:0000313" key="2">
    <source>
        <dbReference type="Proteomes" id="UP000008702"/>
    </source>
</evidence>
<sequence length="100" mass="10799">MRVPIGIHGDGRVRYVGVAVAVLVHVAHERQIPSVMLGKRSFEVFDFGECLVADAEALGDFIGFSGLRLGVLAEHVEIYGDDGVLIGHGFVLLPCICEHE</sequence>
<dbReference type="KEGG" id="bad:BAD_1234"/>
<name>A1A2T2_BIFAA</name>
<organism evidence="1 2">
    <name type="scientific">Bifidobacterium adolescentis (strain ATCC 15703 / DSM 20083 / NCTC 11814 / E194a)</name>
    <dbReference type="NCBI Taxonomy" id="367928"/>
    <lineage>
        <taxon>Bacteria</taxon>
        <taxon>Bacillati</taxon>
        <taxon>Actinomycetota</taxon>
        <taxon>Actinomycetes</taxon>
        <taxon>Bifidobacteriales</taxon>
        <taxon>Bifidobacteriaceae</taxon>
        <taxon>Bifidobacterium</taxon>
    </lineage>
</organism>
<keyword evidence="2" id="KW-1185">Reference proteome</keyword>
<evidence type="ECO:0000313" key="1">
    <source>
        <dbReference type="EMBL" id="BAF40015.1"/>
    </source>
</evidence>
<reference evidence="1 2" key="1">
    <citation type="submission" date="2006-12" db="EMBL/GenBank/DDBJ databases">
        <title>Bifidobacterium adolescentis complete genome sequence.</title>
        <authorList>
            <person name="Suzuki T."/>
            <person name="Tsuda Y."/>
            <person name="Kanou N."/>
            <person name="Inoue T."/>
            <person name="Kumazaki K."/>
            <person name="Nagano S."/>
            <person name="Hirai S."/>
            <person name="Tanaka K."/>
            <person name="Watanabe K."/>
        </authorList>
    </citation>
    <scope>NUCLEOTIDE SEQUENCE [LARGE SCALE GENOMIC DNA]</scope>
    <source>
        <strain evidence="2">ATCC 15703 / DSM 20083 / NCTC 11814 / E194a</strain>
    </source>
</reference>
<protein>
    <submittedName>
        <fullName evidence="1">Uncharacterized protein</fullName>
    </submittedName>
</protein>
<dbReference type="AlphaFoldDB" id="A1A2T2"/>
<dbReference type="EMBL" id="AP009256">
    <property type="protein sequence ID" value="BAF40015.1"/>
    <property type="molecule type" value="Genomic_DNA"/>
</dbReference>
<accession>A1A2T2</accession>
<proteinExistence type="predicted"/>